<dbReference type="EMBL" id="OW240923">
    <property type="protein sequence ID" value="CAH2324779.1"/>
    <property type="molecule type" value="Genomic_DNA"/>
</dbReference>
<evidence type="ECO:0000313" key="3">
    <source>
        <dbReference type="Proteomes" id="UP001295444"/>
    </source>
</evidence>
<sequence>LDSPAETQQTQRIDTSDRTYPPGHTTGTSRHAPLTFSIQHLTTAKLTPHELLYHKLTMPKENTDVTLQ</sequence>
<feature type="region of interest" description="Disordered" evidence="1">
    <location>
        <begin position="1"/>
        <end position="34"/>
    </location>
</feature>
<feature type="non-terminal residue" evidence="2">
    <location>
        <position position="1"/>
    </location>
</feature>
<accession>A0AAD1WW51</accession>
<dbReference type="Proteomes" id="UP001295444">
    <property type="component" value="Chromosome 12"/>
</dbReference>
<proteinExistence type="predicted"/>
<feature type="compositionally biased region" description="Polar residues" evidence="1">
    <location>
        <begin position="1"/>
        <end position="13"/>
    </location>
</feature>
<gene>
    <name evidence="2" type="ORF">PECUL_23A046568</name>
</gene>
<name>A0AAD1WW51_PELCU</name>
<evidence type="ECO:0000256" key="1">
    <source>
        <dbReference type="SAM" id="MobiDB-lite"/>
    </source>
</evidence>
<evidence type="ECO:0000313" key="2">
    <source>
        <dbReference type="EMBL" id="CAH2324779.1"/>
    </source>
</evidence>
<keyword evidence="3" id="KW-1185">Reference proteome</keyword>
<dbReference type="AlphaFoldDB" id="A0AAD1WW51"/>
<reference evidence="2" key="1">
    <citation type="submission" date="2022-03" db="EMBL/GenBank/DDBJ databases">
        <authorList>
            <person name="Alioto T."/>
            <person name="Alioto T."/>
            <person name="Gomez Garrido J."/>
        </authorList>
    </citation>
    <scope>NUCLEOTIDE SEQUENCE</scope>
</reference>
<protein>
    <submittedName>
        <fullName evidence="2">Uncharacterized protein</fullName>
    </submittedName>
</protein>
<organism evidence="2 3">
    <name type="scientific">Pelobates cultripes</name>
    <name type="common">Western spadefoot toad</name>
    <dbReference type="NCBI Taxonomy" id="61616"/>
    <lineage>
        <taxon>Eukaryota</taxon>
        <taxon>Metazoa</taxon>
        <taxon>Chordata</taxon>
        <taxon>Craniata</taxon>
        <taxon>Vertebrata</taxon>
        <taxon>Euteleostomi</taxon>
        <taxon>Amphibia</taxon>
        <taxon>Batrachia</taxon>
        <taxon>Anura</taxon>
        <taxon>Pelobatoidea</taxon>
        <taxon>Pelobatidae</taxon>
        <taxon>Pelobates</taxon>
    </lineage>
</organism>